<protein>
    <recommendedName>
        <fullName evidence="3">F-box domain-containing protein</fullName>
    </recommendedName>
</protein>
<dbReference type="Gene3D" id="3.80.10.10">
    <property type="entry name" value="Ribonuclease Inhibitor"/>
    <property type="match status" value="1"/>
</dbReference>
<dbReference type="OrthoDB" id="2874311at2759"/>
<accession>A0A8H5BAH3</accession>
<name>A0A8H5BAH3_9AGAR</name>
<dbReference type="SUPFAM" id="SSF52047">
    <property type="entry name" value="RNI-like"/>
    <property type="match status" value="1"/>
</dbReference>
<dbReference type="Proteomes" id="UP000567179">
    <property type="component" value="Unassembled WGS sequence"/>
</dbReference>
<dbReference type="AlphaFoldDB" id="A0A8H5BAH3"/>
<dbReference type="EMBL" id="JAACJJ010000029">
    <property type="protein sequence ID" value="KAF5319671.1"/>
    <property type="molecule type" value="Genomic_DNA"/>
</dbReference>
<dbReference type="InterPro" id="IPR032675">
    <property type="entry name" value="LRR_dom_sf"/>
</dbReference>
<evidence type="ECO:0008006" key="3">
    <source>
        <dbReference type="Google" id="ProtNLM"/>
    </source>
</evidence>
<gene>
    <name evidence="1" type="ORF">D9619_008396</name>
</gene>
<evidence type="ECO:0000313" key="2">
    <source>
        <dbReference type="Proteomes" id="UP000567179"/>
    </source>
</evidence>
<sequence>MDTLPVELLSKIMVDIVYNGDEAGYPAHSWGLQAEDVDNFKDFAEYWLPVHRTKPQAFGPLQLGLVCRQWKHVSEQTAALWNRLAVNLDDVMDSAVAVSKLTDDLSVRLVLSRQAPLHILIVLDSWDRLASGLFTQIFHNVLLSSHRWNSLQMRLPSEHWSILLHGGKAPLSQLKHLSLTNLSLIPTVPKEPLSWQALTHLALEGVDTRDMHMDMTTVTHLRLVDSNLHFPWAGIIHAKRLHHLILDNCGVDTSSSSSSAPDAIVSSSVRHFTYHAPFPAPRVNLLAVLSFPALEEFVLTEDTTSDDSSAGPLAFLSACGRSLRRFVLREDPYNTQPRACAGIVGLLAHLPSAEYLELEFQYVGLSYFDTLFERLASTNEPDGAEFLPNLRALQFNSLHGISWPLLPSIFGPLASTDSESTPTRGHRPLHHLTVKNMSALDSDRLTVDVIDELLALCDRGVEICLFNKENRRIYLEDLG</sequence>
<organism evidence="1 2">
    <name type="scientific">Psilocybe cf. subviscida</name>
    <dbReference type="NCBI Taxonomy" id="2480587"/>
    <lineage>
        <taxon>Eukaryota</taxon>
        <taxon>Fungi</taxon>
        <taxon>Dikarya</taxon>
        <taxon>Basidiomycota</taxon>
        <taxon>Agaricomycotina</taxon>
        <taxon>Agaricomycetes</taxon>
        <taxon>Agaricomycetidae</taxon>
        <taxon>Agaricales</taxon>
        <taxon>Agaricineae</taxon>
        <taxon>Strophariaceae</taxon>
        <taxon>Psilocybe</taxon>
    </lineage>
</organism>
<keyword evidence="2" id="KW-1185">Reference proteome</keyword>
<comment type="caution">
    <text evidence="1">The sequence shown here is derived from an EMBL/GenBank/DDBJ whole genome shotgun (WGS) entry which is preliminary data.</text>
</comment>
<proteinExistence type="predicted"/>
<evidence type="ECO:0000313" key="1">
    <source>
        <dbReference type="EMBL" id="KAF5319671.1"/>
    </source>
</evidence>
<reference evidence="1 2" key="1">
    <citation type="journal article" date="2020" name="ISME J.">
        <title>Uncovering the hidden diversity of litter-decomposition mechanisms in mushroom-forming fungi.</title>
        <authorList>
            <person name="Floudas D."/>
            <person name="Bentzer J."/>
            <person name="Ahren D."/>
            <person name="Johansson T."/>
            <person name="Persson P."/>
            <person name="Tunlid A."/>
        </authorList>
    </citation>
    <scope>NUCLEOTIDE SEQUENCE [LARGE SCALE GENOMIC DNA]</scope>
    <source>
        <strain evidence="1 2">CBS 101986</strain>
    </source>
</reference>